<organism evidence="7 8">
    <name type="scientific">Magnetospirillum sulfuroxidans</name>
    <dbReference type="NCBI Taxonomy" id="611300"/>
    <lineage>
        <taxon>Bacteria</taxon>
        <taxon>Pseudomonadati</taxon>
        <taxon>Pseudomonadota</taxon>
        <taxon>Alphaproteobacteria</taxon>
        <taxon>Rhodospirillales</taxon>
        <taxon>Rhodospirillaceae</taxon>
        <taxon>Magnetospirillum</taxon>
    </lineage>
</organism>
<name>A0ABS5I9G9_9PROT</name>
<dbReference type="EMBL" id="JAGTUF010000002">
    <property type="protein sequence ID" value="MBR9971061.1"/>
    <property type="molecule type" value="Genomic_DNA"/>
</dbReference>
<evidence type="ECO:0000256" key="2">
    <source>
        <dbReference type="ARBA" id="ARBA00022692"/>
    </source>
</evidence>
<evidence type="ECO:0000256" key="5">
    <source>
        <dbReference type="SAM" id="Phobius"/>
    </source>
</evidence>
<keyword evidence="2 5" id="KW-0812">Transmembrane</keyword>
<accession>A0ABS5I9G9</accession>
<gene>
    <name evidence="7" type="ORF">KEC16_04970</name>
</gene>
<dbReference type="InterPro" id="IPR005821">
    <property type="entry name" value="Ion_trans_dom"/>
</dbReference>
<feature type="transmembrane region" description="Helical" evidence="5">
    <location>
        <begin position="116"/>
        <end position="141"/>
    </location>
</feature>
<sequence length="270" mass="30086">MWVESDPVQKFITGLIVLNAIILGLDTSKAVIAAVGPILTVIDDAILGVFIIELLLRIGYRRLSFFRDPWSLFDFAVVGIAVVPTTPGLAVLRALRVLRVLRLINTLPRLKRIVEALLSSLPGLTMIMMLQSLLFYVAGVISTKVFGDEFPEWFGSLGDSFYTLFQVMTLESWSMGIVRPVMEKFPLAWVFFVPFILIATFTMLNLFIAVIVNAMQTLHEEESAEVNEEIRAAAHAESEGIAQELRNLRTEVAALRQSLDGRLQDVTSSK</sequence>
<dbReference type="InterPro" id="IPR027359">
    <property type="entry name" value="Volt_channel_dom_sf"/>
</dbReference>
<proteinExistence type="predicted"/>
<evidence type="ECO:0000256" key="1">
    <source>
        <dbReference type="ARBA" id="ARBA00004141"/>
    </source>
</evidence>
<comment type="caution">
    <text evidence="7">The sequence shown here is derived from an EMBL/GenBank/DDBJ whole genome shotgun (WGS) entry which is preliminary data.</text>
</comment>
<reference evidence="7 8" key="1">
    <citation type="submission" date="2021-04" db="EMBL/GenBank/DDBJ databases">
        <title>Magnetospirillum sulfuroxidans sp. nov., a facultative chemolithoautotrophic sulfur-oxidizing alphaproteobacterium isolated from freshwater sediment and proposals for Paramagetospirillum gen. nov., and Magnetospirillaceae fam. nov.</title>
        <authorList>
            <person name="Koziaeva V."/>
            <person name="Geelhoed J.S."/>
            <person name="Sorokin D.Y."/>
            <person name="Grouzdev D.S."/>
        </authorList>
    </citation>
    <scope>NUCLEOTIDE SEQUENCE [LARGE SCALE GENOMIC DNA]</scope>
    <source>
        <strain evidence="7 8">J10</strain>
    </source>
</reference>
<dbReference type="Proteomes" id="UP000680714">
    <property type="component" value="Unassembled WGS sequence"/>
</dbReference>
<feature type="transmembrane region" description="Helical" evidence="5">
    <location>
        <begin position="39"/>
        <end position="60"/>
    </location>
</feature>
<keyword evidence="3 5" id="KW-1133">Transmembrane helix</keyword>
<dbReference type="SUPFAM" id="SSF81324">
    <property type="entry name" value="Voltage-gated potassium channels"/>
    <property type="match status" value="1"/>
</dbReference>
<comment type="subcellular location">
    <subcellularLocation>
        <location evidence="1">Membrane</location>
        <topology evidence="1">Multi-pass membrane protein</topology>
    </subcellularLocation>
</comment>
<evidence type="ECO:0000259" key="6">
    <source>
        <dbReference type="Pfam" id="PF00520"/>
    </source>
</evidence>
<feature type="transmembrane region" description="Helical" evidence="5">
    <location>
        <begin position="12"/>
        <end position="32"/>
    </location>
</feature>
<keyword evidence="4 5" id="KW-0472">Membrane</keyword>
<dbReference type="Gene3D" id="1.20.120.350">
    <property type="entry name" value="Voltage-gated potassium channels. Chain C"/>
    <property type="match status" value="1"/>
</dbReference>
<evidence type="ECO:0000256" key="3">
    <source>
        <dbReference type="ARBA" id="ARBA00022989"/>
    </source>
</evidence>
<dbReference type="Gene3D" id="1.10.287.70">
    <property type="match status" value="1"/>
</dbReference>
<dbReference type="Pfam" id="PF00520">
    <property type="entry name" value="Ion_trans"/>
    <property type="match status" value="1"/>
</dbReference>
<evidence type="ECO:0000313" key="8">
    <source>
        <dbReference type="Proteomes" id="UP000680714"/>
    </source>
</evidence>
<feature type="transmembrane region" description="Helical" evidence="5">
    <location>
        <begin position="190"/>
        <end position="212"/>
    </location>
</feature>
<evidence type="ECO:0000313" key="7">
    <source>
        <dbReference type="EMBL" id="MBR9971061.1"/>
    </source>
</evidence>
<dbReference type="InterPro" id="IPR043203">
    <property type="entry name" value="VGCC_Ca_Na"/>
</dbReference>
<evidence type="ECO:0000256" key="4">
    <source>
        <dbReference type="ARBA" id="ARBA00023136"/>
    </source>
</evidence>
<keyword evidence="8" id="KW-1185">Reference proteome</keyword>
<feature type="transmembrane region" description="Helical" evidence="5">
    <location>
        <begin position="72"/>
        <end position="95"/>
    </location>
</feature>
<protein>
    <submittedName>
        <fullName evidence="7">Ion transporter</fullName>
    </submittedName>
</protein>
<dbReference type="PANTHER" id="PTHR10037:SF62">
    <property type="entry name" value="SODIUM CHANNEL PROTEIN 60E"/>
    <property type="match status" value="1"/>
</dbReference>
<dbReference type="PANTHER" id="PTHR10037">
    <property type="entry name" value="VOLTAGE-GATED CATION CHANNEL CALCIUM AND SODIUM"/>
    <property type="match status" value="1"/>
</dbReference>
<feature type="domain" description="Ion transport" evidence="6">
    <location>
        <begin position="9"/>
        <end position="222"/>
    </location>
</feature>